<dbReference type="Proteomes" id="UP000242757">
    <property type="component" value="Unassembled WGS sequence"/>
</dbReference>
<evidence type="ECO:0000259" key="2">
    <source>
        <dbReference type="Pfam" id="PF01738"/>
    </source>
</evidence>
<feature type="signal peptide" evidence="1">
    <location>
        <begin position="1"/>
        <end position="17"/>
    </location>
</feature>
<reference evidence="3 4" key="1">
    <citation type="submission" date="2017-08" db="EMBL/GenBank/DDBJ databases">
        <title>A Genome Sequence of Oceanimonas doudoroffii ATCC 27123T.</title>
        <authorList>
            <person name="Brennan M.A."/>
            <person name="Maclea K.S."/>
            <person name="Mcclelland W.D."/>
            <person name="Trachtenberg A.M."/>
        </authorList>
    </citation>
    <scope>NUCLEOTIDE SEQUENCE [LARGE SCALE GENOMIC DNA]</scope>
    <source>
        <strain evidence="3 4">ATCC 27123</strain>
    </source>
</reference>
<dbReference type="SUPFAM" id="SSF53474">
    <property type="entry name" value="alpha/beta-Hydrolases"/>
    <property type="match status" value="1"/>
</dbReference>
<dbReference type="GO" id="GO:0016787">
    <property type="term" value="F:hydrolase activity"/>
    <property type="evidence" value="ECO:0007669"/>
    <property type="project" value="UniProtKB-KW"/>
</dbReference>
<keyword evidence="4" id="KW-1185">Reference proteome</keyword>
<dbReference type="InterPro" id="IPR029058">
    <property type="entry name" value="AB_hydrolase_fold"/>
</dbReference>
<keyword evidence="3" id="KW-0378">Hydrolase</keyword>
<dbReference type="Pfam" id="PF01738">
    <property type="entry name" value="DLH"/>
    <property type="match status" value="1"/>
</dbReference>
<dbReference type="PANTHER" id="PTHR22946:SF0">
    <property type="entry name" value="DIENELACTONE HYDROLASE DOMAIN-CONTAINING PROTEIN"/>
    <property type="match status" value="1"/>
</dbReference>
<gene>
    <name evidence="3" type="ORF">B6S08_02975</name>
</gene>
<organism evidence="3 4">
    <name type="scientific">Oceanimonas doudoroffii</name>
    <dbReference type="NCBI Taxonomy" id="84158"/>
    <lineage>
        <taxon>Bacteria</taxon>
        <taxon>Pseudomonadati</taxon>
        <taxon>Pseudomonadota</taxon>
        <taxon>Gammaproteobacteria</taxon>
        <taxon>Aeromonadales</taxon>
        <taxon>Aeromonadaceae</taxon>
        <taxon>Oceanimonas</taxon>
    </lineage>
</organism>
<evidence type="ECO:0000256" key="1">
    <source>
        <dbReference type="SAM" id="SignalP"/>
    </source>
</evidence>
<name>A0A233RGI8_9GAMM</name>
<dbReference type="EMBL" id="NBIM01000001">
    <property type="protein sequence ID" value="OXY82503.1"/>
    <property type="molecule type" value="Genomic_DNA"/>
</dbReference>
<dbReference type="AlphaFoldDB" id="A0A233RGI8"/>
<dbReference type="InterPro" id="IPR050261">
    <property type="entry name" value="FrsA_esterase"/>
</dbReference>
<dbReference type="RefSeq" id="WP_094199283.1">
    <property type="nucleotide sequence ID" value="NZ_NBIM01000001.1"/>
</dbReference>
<dbReference type="InterPro" id="IPR002925">
    <property type="entry name" value="Dienelactn_hydro"/>
</dbReference>
<dbReference type="OrthoDB" id="9787933at2"/>
<feature type="domain" description="Dienelactone hydrolase" evidence="2">
    <location>
        <begin position="34"/>
        <end position="256"/>
    </location>
</feature>
<dbReference type="Gene3D" id="3.40.50.1820">
    <property type="entry name" value="alpha/beta hydrolase"/>
    <property type="match status" value="1"/>
</dbReference>
<sequence>MKPLLLLLTLMTFAVQAGLITEERRYEVNGKTYRGYLALDDAAPAPLPGVLVVHEWWGHNDYVRERARMLAELGYAAFAIDMYGDGKTATHPDQAGAFAKASLASLPEAEQRFNAALALLAADSRVDGSRLAAIGYCYGGGVALHMARAGAQLQAVASFHGSLAPKADPLPAHSPVAIAVFNGAADPLVPAEQVTAFREEMMNANADHLLVNYEGALHAFTNPDADRTAAEFGLPLAYNQAADRDSWQRLQTFLKEKLEPENESAQ</sequence>
<evidence type="ECO:0000313" key="3">
    <source>
        <dbReference type="EMBL" id="OXY82503.1"/>
    </source>
</evidence>
<keyword evidence="1" id="KW-0732">Signal</keyword>
<protein>
    <submittedName>
        <fullName evidence="3">Dienelactone hydrolase</fullName>
    </submittedName>
</protein>
<dbReference type="PANTHER" id="PTHR22946">
    <property type="entry name" value="DIENELACTONE HYDROLASE DOMAIN-CONTAINING PROTEIN-RELATED"/>
    <property type="match status" value="1"/>
</dbReference>
<comment type="caution">
    <text evidence="3">The sequence shown here is derived from an EMBL/GenBank/DDBJ whole genome shotgun (WGS) entry which is preliminary data.</text>
</comment>
<evidence type="ECO:0000313" key="4">
    <source>
        <dbReference type="Proteomes" id="UP000242757"/>
    </source>
</evidence>
<proteinExistence type="predicted"/>
<feature type="chain" id="PRO_5012466604" evidence="1">
    <location>
        <begin position="18"/>
        <end position="266"/>
    </location>
</feature>
<accession>A0A233RGI8</accession>